<dbReference type="Proteomes" id="UP000295717">
    <property type="component" value="Unassembled WGS sequence"/>
</dbReference>
<dbReference type="CDD" id="cd11646">
    <property type="entry name" value="Precorrin_3B_C17_MT"/>
    <property type="match status" value="1"/>
</dbReference>
<accession>A0A4R3N7K9</accession>
<evidence type="ECO:0000256" key="4">
    <source>
        <dbReference type="ARBA" id="ARBA00022679"/>
    </source>
</evidence>
<organism evidence="7 8">
    <name type="scientific">Thiobaca trueperi</name>
    <dbReference type="NCBI Taxonomy" id="127458"/>
    <lineage>
        <taxon>Bacteria</taxon>
        <taxon>Pseudomonadati</taxon>
        <taxon>Pseudomonadota</taxon>
        <taxon>Gammaproteobacteria</taxon>
        <taxon>Chromatiales</taxon>
        <taxon>Chromatiaceae</taxon>
        <taxon>Thiobaca</taxon>
    </lineage>
</organism>
<dbReference type="InterPro" id="IPR035996">
    <property type="entry name" value="4pyrrol_Methylase_sf"/>
</dbReference>
<dbReference type="EMBL" id="SMAO01000002">
    <property type="protein sequence ID" value="TCT23083.1"/>
    <property type="molecule type" value="Genomic_DNA"/>
</dbReference>
<dbReference type="GO" id="GO:0009236">
    <property type="term" value="P:cobalamin biosynthetic process"/>
    <property type="evidence" value="ECO:0007669"/>
    <property type="project" value="UniProtKB-UniPathway"/>
</dbReference>
<proteinExistence type="predicted"/>
<keyword evidence="5" id="KW-0949">S-adenosyl-L-methionine</keyword>
<dbReference type="Gene3D" id="3.40.1010.10">
    <property type="entry name" value="Cobalt-precorrin-4 Transmethylase, Domain 1"/>
    <property type="match status" value="1"/>
</dbReference>
<dbReference type="GO" id="GO:0032259">
    <property type="term" value="P:methylation"/>
    <property type="evidence" value="ECO:0007669"/>
    <property type="project" value="UniProtKB-KW"/>
</dbReference>
<dbReference type="NCBIfam" id="TIGR01466">
    <property type="entry name" value="cobJ_cbiH"/>
    <property type="match status" value="1"/>
</dbReference>
<dbReference type="Gene3D" id="3.30.950.10">
    <property type="entry name" value="Methyltransferase, Cobalt-precorrin-4 Transmethylase, Domain 2"/>
    <property type="match status" value="1"/>
</dbReference>
<evidence type="ECO:0000313" key="8">
    <source>
        <dbReference type="Proteomes" id="UP000295717"/>
    </source>
</evidence>
<dbReference type="PANTHER" id="PTHR47036:SF1">
    <property type="entry name" value="COBALT-FACTOR III C(17)-METHYLTRANSFERASE-RELATED"/>
    <property type="match status" value="1"/>
</dbReference>
<evidence type="ECO:0000256" key="5">
    <source>
        <dbReference type="ARBA" id="ARBA00022691"/>
    </source>
</evidence>
<reference evidence="7 8" key="1">
    <citation type="submission" date="2019-03" db="EMBL/GenBank/DDBJ databases">
        <title>Genomic Encyclopedia of Type Strains, Phase IV (KMG-IV): sequencing the most valuable type-strain genomes for metagenomic binning, comparative biology and taxonomic classification.</title>
        <authorList>
            <person name="Goeker M."/>
        </authorList>
    </citation>
    <scope>NUCLEOTIDE SEQUENCE [LARGE SCALE GENOMIC DNA]</scope>
    <source>
        <strain evidence="7 8">DSM 13587</strain>
    </source>
</reference>
<dbReference type="InterPro" id="IPR000878">
    <property type="entry name" value="4pyrrol_Mease"/>
</dbReference>
<dbReference type="RefSeq" id="WP_132976190.1">
    <property type="nucleotide sequence ID" value="NZ_SMAO01000002.1"/>
</dbReference>
<dbReference type="InterPro" id="IPR006363">
    <property type="entry name" value="Cbl_synth_CobJ/CibH_dom"/>
</dbReference>
<dbReference type="PANTHER" id="PTHR47036">
    <property type="entry name" value="COBALT-FACTOR III C(17)-METHYLTRANSFERASE-RELATED"/>
    <property type="match status" value="1"/>
</dbReference>
<sequence>MTFGKIYLVGIGPGDAAHMTARAREAITQADVVIGYRTYTRLIEDLLAGKEVIEKGMAEELDRCTEALDLARQGHRVALVSSGDVGVFGMAGPLYEVLFEQGWTPGEGIAVEVVPGVTAASSCASLVGAPLTHDFCAISLSDLLTPWPVIARRLEAAARADFVTVLYNPRSSRRPRQILEARDRFLRHRDPATPVAVVQAAYRPREAVVLTTLADMADGDVTMLTSLIIGNSSSFAREGLMVTPRGYAAKYDLADGATRPGEAPRVSLSSGLDGWRRQLREQAAREGIDAAALALSASHSQVLDALAETGADDLNVTLAPDSRELLERALTWEDARLRLSATGQGGVTIDLAGQRAREDGDRLIIDGAGWRVELPWPSVRHAYLVRSAAGDSVWFQDVDGANLLRIECRRSLQKPWI</sequence>
<feature type="domain" description="Tetrapyrrole methylase" evidence="6">
    <location>
        <begin position="5"/>
        <end position="216"/>
    </location>
</feature>
<dbReference type="GO" id="GO:0008168">
    <property type="term" value="F:methyltransferase activity"/>
    <property type="evidence" value="ECO:0007669"/>
    <property type="project" value="UniProtKB-KW"/>
</dbReference>
<keyword evidence="4 7" id="KW-0808">Transferase</keyword>
<comment type="caution">
    <text evidence="7">The sequence shown here is derived from an EMBL/GenBank/DDBJ whole genome shotgun (WGS) entry which is preliminary data.</text>
</comment>
<comment type="pathway">
    <text evidence="1">Cofactor biosynthesis; adenosylcobalamin biosynthesis.</text>
</comment>
<evidence type="ECO:0000313" key="7">
    <source>
        <dbReference type="EMBL" id="TCT23083.1"/>
    </source>
</evidence>
<evidence type="ECO:0000256" key="2">
    <source>
        <dbReference type="ARBA" id="ARBA00022573"/>
    </source>
</evidence>
<gene>
    <name evidence="7" type="ORF">EDC35_102420</name>
</gene>
<dbReference type="OrthoDB" id="9772960at2"/>
<name>A0A4R3N7K9_9GAMM</name>
<dbReference type="InterPro" id="IPR014776">
    <property type="entry name" value="4pyrrole_Mease_sub2"/>
</dbReference>
<keyword evidence="8" id="KW-1185">Reference proteome</keyword>
<dbReference type="AlphaFoldDB" id="A0A4R3N7K9"/>
<dbReference type="InterPro" id="IPR014777">
    <property type="entry name" value="4pyrrole_Mease_sub1"/>
</dbReference>
<dbReference type="Pfam" id="PF00590">
    <property type="entry name" value="TP_methylase"/>
    <property type="match status" value="1"/>
</dbReference>
<keyword evidence="2" id="KW-0169">Cobalamin biosynthesis</keyword>
<dbReference type="InterPro" id="IPR051810">
    <property type="entry name" value="Precorrin_MeTrfase"/>
</dbReference>
<dbReference type="UniPathway" id="UPA00148"/>
<keyword evidence="3 7" id="KW-0489">Methyltransferase</keyword>
<evidence type="ECO:0000259" key="6">
    <source>
        <dbReference type="Pfam" id="PF00590"/>
    </source>
</evidence>
<dbReference type="SUPFAM" id="SSF53790">
    <property type="entry name" value="Tetrapyrrole methylase"/>
    <property type="match status" value="1"/>
</dbReference>
<protein>
    <submittedName>
        <fullName evidence="7">Precorrin-3B C17-methyltransferase</fullName>
    </submittedName>
</protein>
<evidence type="ECO:0000256" key="3">
    <source>
        <dbReference type="ARBA" id="ARBA00022603"/>
    </source>
</evidence>
<evidence type="ECO:0000256" key="1">
    <source>
        <dbReference type="ARBA" id="ARBA00004953"/>
    </source>
</evidence>